<feature type="binding site" evidence="5">
    <location>
        <position position="287"/>
    </location>
    <ligand>
        <name>Ca(2+)</name>
        <dbReference type="ChEBI" id="CHEBI:29108"/>
        <label>1</label>
        <note>catalytic</note>
    </ligand>
</feature>
<dbReference type="SUPFAM" id="SSF63829">
    <property type="entry name" value="Calcium-dependent phosphotriesterase"/>
    <property type="match status" value="1"/>
</dbReference>
<dbReference type="EMBL" id="JAEPQZ010000001">
    <property type="protein sequence ID" value="KAG2186149.1"/>
    <property type="molecule type" value="Genomic_DNA"/>
</dbReference>
<reference evidence="7" key="1">
    <citation type="submission" date="2020-12" db="EMBL/GenBank/DDBJ databases">
        <title>Metabolic potential, ecology and presence of endohyphal bacteria is reflected in genomic diversity of Mucoromycotina.</title>
        <authorList>
            <person name="Muszewska A."/>
            <person name="Okrasinska A."/>
            <person name="Steczkiewicz K."/>
            <person name="Drgas O."/>
            <person name="Orlowska M."/>
            <person name="Perlinska-Lenart U."/>
            <person name="Aleksandrzak-Piekarczyk T."/>
            <person name="Szatraj K."/>
            <person name="Zielenkiewicz U."/>
            <person name="Pilsyk S."/>
            <person name="Malc E."/>
            <person name="Mieczkowski P."/>
            <person name="Kruszewska J.S."/>
            <person name="Biernat P."/>
            <person name="Pawlowska J."/>
        </authorList>
    </citation>
    <scope>NUCLEOTIDE SEQUENCE</scope>
    <source>
        <strain evidence="7">WA0000067209</strain>
    </source>
</reference>
<name>A0A8H7Q446_MORIS</name>
<gene>
    <name evidence="7" type="ORF">INT43_002587</name>
</gene>
<keyword evidence="5" id="KW-0479">Metal-binding</keyword>
<feature type="binding site" evidence="5">
    <location>
        <position position="50"/>
    </location>
    <ligand>
        <name>Ca(2+)</name>
        <dbReference type="ChEBI" id="CHEBI:29108"/>
        <label>1</label>
        <note>catalytic</note>
    </ligand>
</feature>
<dbReference type="GO" id="GO:0004064">
    <property type="term" value="F:arylesterase activity"/>
    <property type="evidence" value="ECO:0007669"/>
    <property type="project" value="InterPro"/>
</dbReference>
<evidence type="ECO:0000256" key="4">
    <source>
        <dbReference type="ARBA" id="ARBA00023180"/>
    </source>
</evidence>
<evidence type="ECO:0000256" key="3">
    <source>
        <dbReference type="ARBA" id="ARBA00023157"/>
    </source>
</evidence>
<evidence type="ECO:0000313" key="8">
    <source>
        <dbReference type="Proteomes" id="UP000654370"/>
    </source>
</evidence>
<protein>
    <submittedName>
        <fullName evidence="7">Uncharacterized protein</fullName>
    </submittedName>
</protein>
<keyword evidence="2" id="KW-0378">Hydrolase</keyword>
<organism evidence="7 8">
    <name type="scientific">Mortierella isabellina</name>
    <name type="common">Filamentous fungus</name>
    <name type="synonym">Umbelopsis isabellina</name>
    <dbReference type="NCBI Taxonomy" id="91625"/>
    <lineage>
        <taxon>Eukaryota</taxon>
        <taxon>Fungi</taxon>
        <taxon>Fungi incertae sedis</taxon>
        <taxon>Mucoromycota</taxon>
        <taxon>Mucoromycotina</taxon>
        <taxon>Umbelopsidomycetes</taxon>
        <taxon>Umbelopsidales</taxon>
        <taxon>Umbelopsidaceae</taxon>
        <taxon>Umbelopsis</taxon>
    </lineage>
</organism>
<evidence type="ECO:0000313" key="7">
    <source>
        <dbReference type="EMBL" id="KAG2186149.1"/>
    </source>
</evidence>
<dbReference type="PANTHER" id="PTHR11799">
    <property type="entry name" value="PARAOXONASE"/>
    <property type="match status" value="1"/>
</dbReference>
<evidence type="ECO:0000256" key="6">
    <source>
        <dbReference type="PIRSR" id="PIRSR602640-3"/>
    </source>
</evidence>
<evidence type="ECO:0000256" key="5">
    <source>
        <dbReference type="PIRSR" id="PIRSR602640-2"/>
    </source>
</evidence>
<keyword evidence="4" id="KW-0325">Glycoprotein</keyword>
<evidence type="ECO:0000256" key="1">
    <source>
        <dbReference type="ARBA" id="ARBA00008595"/>
    </source>
</evidence>
<dbReference type="InterPro" id="IPR002640">
    <property type="entry name" value="Arylesterase"/>
</dbReference>
<dbReference type="Gene3D" id="2.120.10.30">
    <property type="entry name" value="TolB, C-terminal domain"/>
    <property type="match status" value="1"/>
</dbReference>
<feature type="binding site" evidence="5">
    <location>
        <position position="120"/>
    </location>
    <ligand>
        <name>Ca(2+)</name>
        <dbReference type="ChEBI" id="CHEBI:29108"/>
        <label>1</label>
        <note>catalytic</note>
    </ligand>
</feature>
<comment type="caution">
    <text evidence="7">The sequence shown here is derived from an EMBL/GenBank/DDBJ whole genome shotgun (WGS) entry which is preliminary data.</text>
</comment>
<dbReference type="AlphaFoldDB" id="A0A8H7Q446"/>
<evidence type="ECO:0000256" key="2">
    <source>
        <dbReference type="ARBA" id="ARBA00022801"/>
    </source>
</evidence>
<keyword evidence="3 6" id="KW-1015">Disulfide bond</keyword>
<dbReference type="Proteomes" id="UP000654370">
    <property type="component" value="Unassembled WGS sequence"/>
</dbReference>
<dbReference type="OrthoDB" id="5307922at2759"/>
<accession>A0A8H7Q446</accession>
<feature type="binding site" evidence="5">
    <location>
        <position position="286"/>
    </location>
    <ligand>
        <name>Ca(2+)</name>
        <dbReference type="ChEBI" id="CHEBI:29108"/>
        <label>1</label>
        <note>catalytic</note>
    </ligand>
</feature>
<dbReference type="Pfam" id="PF01731">
    <property type="entry name" value="Arylesterase"/>
    <property type="match status" value="1"/>
</dbReference>
<sequence>MLARSLRILALAVFAHYLVRVVGLLGIFRSVQPFGVEKCQRIKGPTLCEDATHGTQGGEFYLTCDSTRNYLNRPMGIKLATPLGQEGEPQIWRMQLSKNDSTRMSKLKLPQTEDFHPLGIAMDKQTNQLLVANTPSSKPSSIDFFSVHGDELRLEKRIQDPLVYAPNSIFILPHAHMRSEDGRVPSFLFSNDHYYVEGMMKHVEDKLLLPLASVMLYDARHDTVTKIKGGFTFANGVTGNADASVIYVAETHGRRISKFAATIPSHNSETIELKKVSQVDVPMAVDNLEYQHATGDVIAAGHPLGFDCMRYASSSDKSKLAMPPSMILRWKPDGSKEMIMTDDGSTWGTTTTAIIDPYTGKLIATGLYEPDMLVCDI</sequence>
<feature type="disulfide bond" description="In form B" evidence="6">
    <location>
        <begin position="39"/>
        <end position="375"/>
    </location>
</feature>
<proteinExistence type="inferred from homology"/>
<keyword evidence="5" id="KW-0106">Calcium</keyword>
<feature type="binding site" evidence="5">
    <location>
        <position position="167"/>
    </location>
    <ligand>
        <name>Ca(2+)</name>
        <dbReference type="ChEBI" id="CHEBI:29108"/>
        <label>1</label>
        <note>catalytic</note>
    </ligand>
</feature>
<dbReference type="GO" id="GO:0046872">
    <property type="term" value="F:metal ion binding"/>
    <property type="evidence" value="ECO:0007669"/>
    <property type="project" value="UniProtKB-KW"/>
</dbReference>
<dbReference type="PANTHER" id="PTHR11799:SF12">
    <property type="entry name" value="PARAOXONASE-RELATED"/>
    <property type="match status" value="1"/>
</dbReference>
<comment type="cofactor">
    <cofactor evidence="5">
        <name>Ca(2+)</name>
        <dbReference type="ChEBI" id="CHEBI:29108"/>
    </cofactor>
    <text evidence="5">Binds 2 calcium ions per subunit.</text>
</comment>
<comment type="similarity">
    <text evidence="1">Belongs to the paraoxonase family.</text>
</comment>
<feature type="binding site" evidence="5">
    <location>
        <position position="235"/>
    </location>
    <ligand>
        <name>Ca(2+)</name>
        <dbReference type="ChEBI" id="CHEBI:29108"/>
        <label>1</label>
        <note>catalytic</note>
    </ligand>
</feature>
<dbReference type="InterPro" id="IPR011042">
    <property type="entry name" value="6-blade_b-propeller_TolB-like"/>
</dbReference>
<dbReference type="InterPro" id="IPR051288">
    <property type="entry name" value="Serum_paraoxonase/arylesterase"/>
</dbReference>
<keyword evidence="8" id="KW-1185">Reference proteome</keyword>